<keyword evidence="12" id="KW-0677">Repeat</keyword>
<keyword evidence="14" id="KW-0862">Zinc</keyword>
<evidence type="ECO:0000256" key="19">
    <source>
        <dbReference type="ARBA" id="ARBA00047928"/>
    </source>
</evidence>
<evidence type="ECO:0000256" key="15">
    <source>
        <dbReference type="ARBA" id="ARBA00022842"/>
    </source>
</evidence>
<dbReference type="Pfam" id="PF04043">
    <property type="entry name" value="PMEI"/>
    <property type="match status" value="1"/>
</dbReference>
<comment type="catalytic activity">
    <reaction evidence="19">
        <text>[(1-&gt;4)-alpha-D-galacturonosyl methyl ester](n) + n H2O = [(1-&gt;4)-alpha-D-galacturonosyl](n) + n methanol + n H(+)</text>
        <dbReference type="Rhea" id="RHEA:22380"/>
        <dbReference type="Rhea" id="RHEA-COMP:14570"/>
        <dbReference type="Rhea" id="RHEA-COMP:14573"/>
        <dbReference type="ChEBI" id="CHEBI:15377"/>
        <dbReference type="ChEBI" id="CHEBI:15378"/>
        <dbReference type="ChEBI" id="CHEBI:17790"/>
        <dbReference type="ChEBI" id="CHEBI:140522"/>
        <dbReference type="ChEBI" id="CHEBI:140523"/>
        <dbReference type="EC" id="3.1.1.11"/>
    </reaction>
</comment>
<dbReference type="Proteomes" id="UP001161247">
    <property type="component" value="Chromosome 4"/>
</dbReference>
<evidence type="ECO:0000256" key="14">
    <source>
        <dbReference type="ARBA" id="ARBA00022833"/>
    </source>
</evidence>
<evidence type="ECO:0000256" key="17">
    <source>
        <dbReference type="ARBA" id="ARBA00023211"/>
    </source>
</evidence>
<dbReference type="Gene3D" id="2.160.20.10">
    <property type="entry name" value="Single-stranded right-handed beta-helix, Pectin lyase-like"/>
    <property type="match status" value="3"/>
</dbReference>
<evidence type="ECO:0000256" key="12">
    <source>
        <dbReference type="ARBA" id="ARBA00022737"/>
    </source>
</evidence>
<evidence type="ECO:0000313" key="22">
    <source>
        <dbReference type="EMBL" id="CAI9103964.1"/>
    </source>
</evidence>
<keyword evidence="9" id="KW-0964">Secreted</keyword>
<dbReference type="GO" id="GO:0046872">
    <property type="term" value="F:metal ion binding"/>
    <property type="evidence" value="ECO:0007669"/>
    <property type="project" value="UniProtKB-KW"/>
</dbReference>
<dbReference type="CDD" id="cd15798">
    <property type="entry name" value="PMEI-like_3"/>
    <property type="match status" value="1"/>
</dbReference>
<proteinExistence type="inferred from homology"/>
<gene>
    <name evidence="22" type="ORF">OLC1_LOCUS13001</name>
</gene>
<keyword evidence="16" id="KW-0063">Aspartyl esterase</keyword>
<dbReference type="GO" id="GO:0042545">
    <property type="term" value="P:cell wall modification"/>
    <property type="evidence" value="ECO:0007669"/>
    <property type="project" value="InterPro"/>
</dbReference>
<evidence type="ECO:0000256" key="8">
    <source>
        <dbReference type="ARBA" id="ARBA00022512"/>
    </source>
</evidence>
<evidence type="ECO:0000256" key="5">
    <source>
        <dbReference type="ARBA" id="ARBA00006027"/>
    </source>
</evidence>
<dbReference type="InterPro" id="IPR002885">
    <property type="entry name" value="PPR_rpt"/>
</dbReference>
<dbReference type="InterPro" id="IPR000070">
    <property type="entry name" value="Pectinesterase_cat"/>
</dbReference>
<keyword evidence="18" id="KW-0961">Cell wall biogenesis/degradation</keyword>
<keyword evidence="8" id="KW-0134">Cell wall</keyword>
<dbReference type="GO" id="GO:0004857">
    <property type="term" value="F:enzyme inhibitor activity"/>
    <property type="evidence" value="ECO:0007669"/>
    <property type="project" value="InterPro"/>
</dbReference>
<organism evidence="22 23">
    <name type="scientific">Oldenlandia corymbosa var. corymbosa</name>
    <dbReference type="NCBI Taxonomy" id="529605"/>
    <lineage>
        <taxon>Eukaryota</taxon>
        <taxon>Viridiplantae</taxon>
        <taxon>Streptophyta</taxon>
        <taxon>Embryophyta</taxon>
        <taxon>Tracheophyta</taxon>
        <taxon>Spermatophyta</taxon>
        <taxon>Magnoliopsida</taxon>
        <taxon>eudicotyledons</taxon>
        <taxon>Gunneridae</taxon>
        <taxon>Pentapetalae</taxon>
        <taxon>asterids</taxon>
        <taxon>lamiids</taxon>
        <taxon>Gentianales</taxon>
        <taxon>Rubiaceae</taxon>
        <taxon>Rubioideae</taxon>
        <taxon>Spermacoceae</taxon>
        <taxon>Hedyotis-Oldenlandia complex</taxon>
        <taxon>Oldenlandia</taxon>
    </lineage>
</organism>
<dbReference type="Pfam" id="PF01095">
    <property type="entry name" value="Pectinesterase"/>
    <property type="match status" value="3"/>
</dbReference>
<evidence type="ECO:0000256" key="13">
    <source>
        <dbReference type="ARBA" id="ARBA00022801"/>
    </source>
</evidence>
<keyword evidence="13" id="KW-0378">Hydrolase</keyword>
<evidence type="ECO:0000256" key="10">
    <source>
        <dbReference type="ARBA" id="ARBA00022694"/>
    </source>
</evidence>
<comment type="cofactor">
    <cofactor evidence="2">
        <name>Mg(2+)</name>
        <dbReference type="ChEBI" id="CHEBI:18420"/>
    </cofactor>
</comment>
<dbReference type="FunFam" id="2.160.20.10:FF:000001">
    <property type="entry name" value="Pectinesterase"/>
    <property type="match status" value="1"/>
</dbReference>
<dbReference type="EC" id="3.1.26.5" evidence="7"/>
<keyword evidence="23" id="KW-1185">Reference proteome</keyword>
<dbReference type="SUPFAM" id="SSF51126">
    <property type="entry name" value="Pectin lyase-like"/>
    <property type="match status" value="2"/>
</dbReference>
<dbReference type="InterPro" id="IPR031595">
    <property type="entry name" value="PRORP_C"/>
</dbReference>
<evidence type="ECO:0000256" key="7">
    <source>
        <dbReference type="ARBA" id="ARBA00012179"/>
    </source>
</evidence>
<comment type="pathway">
    <text evidence="4">Glycan metabolism; pectin degradation; 2-dehydro-3-deoxy-D-gluconate from pectin: step 1/5.</text>
</comment>
<dbReference type="Gene3D" id="3.40.50.11980">
    <property type="match status" value="1"/>
</dbReference>
<evidence type="ECO:0000256" key="9">
    <source>
        <dbReference type="ARBA" id="ARBA00022525"/>
    </source>
</evidence>
<dbReference type="FunFam" id="1.25.40.10:FF:000339">
    <property type="entry name" value="Proteinaceous RNase P 1, chloroplastic/mitochondrial"/>
    <property type="match status" value="1"/>
</dbReference>
<dbReference type="InterPro" id="IPR012334">
    <property type="entry name" value="Pectin_lyas_fold"/>
</dbReference>
<evidence type="ECO:0000313" key="23">
    <source>
        <dbReference type="Proteomes" id="UP001161247"/>
    </source>
</evidence>
<comment type="similarity">
    <text evidence="5">In the N-terminal section; belongs to the PMEI family.</text>
</comment>
<dbReference type="PANTHER" id="PTHR31707">
    <property type="entry name" value="PECTINESTERASE"/>
    <property type="match status" value="1"/>
</dbReference>
<dbReference type="EMBL" id="OX459121">
    <property type="protein sequence ID" value="CAI9103964.1"/>
    <property type="molecule type" value="Genomic_DNA"/>
</dbReference>
<dbReference type="PROSITE" id="PS51375">
    <property type="entry name" value="PPR"/>
    <property type="match status" value="1"/>
</dbReference>
<reference evidence="22" key="1">
    <citation type="submission" date="2023-03" db="EMBL/GenBank/DDBJ databases">
        <authorList>
            <person name="Julca I."/>
        </authorList>
    </citation>
    <scope>NUCLEOTIDE SEQUENCE</scope>
</reference>
<dbReference type="InterPro" id="IPR006501">
    <property type="entry name" value="Pectinesterase_inhib_dom"/>
</dbReference>
<protein>
    <recommendedName>
        <fullName evidence="7">ribonuclease P</fullName>
        <ecNumber evidence="7">3.1.26.5</ecNumber>
    </recommendedName>
</protein>
<dbReference type="SUPFAM" id="SSF101148">
    <property type="entry name" value="Plant invertase/pectin methylesterase inhibitor"/>
    <property type="match status" value="1"/>
</dbReference>
<dbReference type="GO" id="GO:0001682">
    <property type="term" value="P:tRNA 5'-leader removal"/>
    <property type="evidence" value="ECO:0007669"/>
    <property type="project" value="UniProtKB-ARBA"/>
</dbReference>
<evidence type="ECO:0000256" key="11">
    <source>
        <dbReference type="ARBA" id="ARBA00022723"/>
    </source>
</evidence>
<evidence type="ECO:0000259" key="21">
    <source>
        <dbReference type="SMART" id="SM00856"/>
    </source>
</evidence>
<evidence type="ECO:0000256" key="1">
    <source>
        <dbReference type="ARBA" id="ARBA00000928"/>
    </source>
</evidence>
<keyword evidence="15" id="KW-0460">Magnesium</keyword>
<keyword evidence="10" id="KW-0819">tRNA processing</keyword>
<evidence type="ECO:0000256" key="6">
    <source>
        <dbReference type="ARBA" id="ARBA00007786"/>
    </source>
</evidence>
<evidence type="ECO:0000256" key="4">
    <source>
        <dbReference type="ARBA" id="ARBA00005184"/>
    </source>
</evidence>
<feature type="domain" description="Pectinesterase inhibitor" evidence="21">
    <location>
        <begin position="852"/>
        <end position="1019"/>
    </location>
</feature>
<keyword evidence="11" id="KW-0479">Metal-binding</keyword>
<dbReference type="GO" id="GO:0004526">
    <property type="term" value="F:ribonuclease P activity"/>
    <property type="evidence" value="ECO:0007669"/>
    <property type="project" value="UniProtKB-EC"/>
</dbReference>
<dbReference type="GO" id="GO:0030599">
    <property type="term" value="F:pectinesterase activity"/>
    <property type="evidence" value="ECO:0007669"/>
    <property type="project" value="UniProtKB-EC"/>
</dbReference>
<dbReference type="Pfam" id="PF16953">
    <property type="entry name" value="PRORP"/>
    <property type="match status" value="1"/>
</dbReference>
<dbReference type="Gene3D" id="1.20.140.40">
    <property type="entry name" value="Invertase/pectin methylesterase inhibitor family protein"/>
    <property type="match status" value="1"/>
</dbReference>
<keyword evidence="17" id="KW-0464">Manganese</keyword>
<evidence type="ECO:0000256" key="20">
    <source>
        <dbReference type="PROSITE-ProRule" id="PRU00708"/>
    </source>
</evidence>
<sequence>MGRMALLKTSSMFSLFRKTPVLLHNLTHEIPRNYFVPLIPILNAKCSCFDSFPIKRAANFCTISASRQDLSSPSSRRPVQVRHSRKARREDPEFVLRFKLNACSERGDLEEALRIYDEARANNIQLNVQHYNSLLYLCTARKEGDCSESNLELDLQKGFEIFEQMGRDNVAPNEATFTSAARLAAAKKDPDMAFQLVKQMKSCGIVPKLRSYGPALLGFCEKLMADKAYEVDAHMVENGVFAEEPELSALLKLSSEAKIVEKVYEMMHRVRMNVRQVSEGTATVVEDWFTSEGASEVGLANWDVEKVKEGMVKGGGGWHGQGWLGKGKWRVVRTEIMENGVCSSCGEKLVSIDIDPEETENFANSVAKLASEREVKADFMRFQKWLEEHGPFDAVVDGANLALTHYKNFNLSQLKHIVNRLRKRSKSNKLPLVILHRSRVFGGPAQDPSNKKLLESWNNAGALYATPLGSNDDWYWLYAAVKSKCLLVTNDEMRDHLFQLLGTSFFPRWKEKHQVRTALGTDGKFTLRMPPKYSIVIQESEQGSWHVPIVTGDDLETPRKWICATRSMVVNPDGTGNYTTINAAIAAAPNNTKTGQGYHMIRVVAEVYQEYVTIASNKKYLMMVGDGINQTIITGNHSVDDGWTTYDGQSSFSPLFLTAADGPSFIGVNFTIRNTAGAAKHQAGTVDYIFGNAAVVFQQCNIYSRLPLKGQFNTITAHGKSDINQNTGTSIHNCNIKAADDLATSNTTTKTYLGRPWKTYSTTIVMESFMDTLINPAGWSIWSVNQSLDTLYHAEYNNTGPGSNNSNRVTWTGYHILINGSDVQNVTVSNFLAGDFWLPSTGFRDKEASSSSSSVSSDELCDLTPFPDFCRSQEPVNTSTNIHDFGRLSFQKCLTTSTSLLYSINVLENSVNSSSSSSRTLTFALQDCQHLLSNNIEMLSNVAQTLQNKDTLQSSEIEDVETWLSAIITNKVTCLDGLVFADSSSPPSSIVKNLSPSLVNGTKLLKSNSRKLSQISNGVSKVANTVVVNPDGSGDYQTISAAIAAAPSNTKAGRGYYQIRVVAGVYQEYITIDSKKTYLMMVGDGINKTIITGSHSVGDGWSSYGSATFAVEGHGFVGRDFTIRNTAGAAKGPAVALRNAADKSTFYKCSFEGYQDTLLADVTRQFFRECDIYGTADYIFGNAAVVFQGCNIYSRRPLPGQFNAITAQGKSGRDQLSGISLHNCNIKAAEDLGSTETYLGRPWKEFARTVVMESFIDGLINPAGWREMRDVTGFSSSLVDKKRTETMKNHPQRWSGKGVEICCYEPARMGKSTVAESAVEALAVRLSSAEEAAADFAAVKSTVEAAAVKPSRKAAAKKPAAAPKPKPGMDGFGITWAPNDAPISPCKEDDQVKINRMIEECIELYNYKHDQKYMDDGMEVENMVFCPESSNSTVYYLTFKAPVFVDSSRKETFLAQYSVVVLGHEDIPPFACRGVDDVDDDNDNDDGDDDYYLVKDG</sequence>
<dbReference type="InterPro" id="IPR011990">
    <property type="entry name" value="TPR-like_helical_dom_sf"/>
</dbReference>
<evidence type="ECO:0000256" key="18">
    <source>
        <dbReference type="ARBA" id="ARBA00023316"/>
    </source>
</evidence>
<feature type="repeat" description="PPR" evidence="20">
    <location>
        <begin position="173"/>
        <end position="207"/>
    </location>
</feature>
<dbReference type="Pfam" id="PF17177">
    <property type="entry name" value="PPR_long"/>
    <property type="match status" value="1"/>
</dbReference>
<dbReference type="Gene3D" id="1.25.40.10">
    <property type="entry name" value="Tetratricopeptide repeat domain"/>
    <property type="match status" value="1"/>
</dbReference>
<dbReference type="FunFam" id="3.40.50.11980:FF:000002">
    <property type="entry name" value="Proteinaceous RNase P 2"/>
    <property type="match status" value="1"/>
</dbReference>
<evidence type="ECO:0000256" key="16">
    <source>
        <dbReference type="ARBA" id="ARBA00023085"/>
    </source>
</evidence>
<comment type="similarity">
    <text evidence="6">In the C-terminal section; belongs to the pectinesterase family.</text>
</comment>
<accession>A0AAV1D7Z1</accession>
<dbReference type="SMART" id="SM00856">
    <property type="entry name" value="PMEI"/>
    <property type="match status" value="1"/>
</dbReference>
<evidence type="ECO:0000256" key="3">
    <source>
        <dbReference type="ARBA" id="ARBA00004191"/>
    </source>
</evidence>
<comment type="subcellular location">
    <subcellularLocation>
        <location evidence="3">Secreted</location>
        <location evidence="3">Cell wall</location>
    </subcellularLocation>
</comment>
<dbReference type="InterPro" id="IPR033443">
    <property type="entry name" value="PROP1-like_PPR_dom"/>
</dbReference>
<name>A0AAV1D7Z1_OLDCO</name>
<comment type="catalytic activity">
    <reaction evidence="1">
        <text>Endonucleolytic cleavage of RNA, removing 5'-extranucleotides from tRNA precursor.</text>
        <dbReference type="EC" id="3.1.26.5"/>
    </reaction>
</comment>
<dbReference type="InterPro" id="IPR035513">
    <property type="entry name" value="Invertase/methylesterase_inhib"/>
</dbReference>
<dbReference type="InterPro" id="IPR011050">
    <property type="entry name" value="Pectin_lyase_fold/virulence"/>
</dbReference>
<evidence type="ECO:0000256" key="2">
    <source>
        <dbReference type="ARBA" id="ARBA00001946"/>
    </source>
</evidence>